<feature type="non-terminal residue" evidence="1">
    <location>
        <position position="38"/>
    </location>
</feature>
<protein>
    <submittedName>
        <fullName evidence="1">Uncharacterized protein</fullName>
    </submittedName>
</protein>
<dbReference type="AlphaFoldDB" id="K1S3K3"/>
<proteinExistence type="predicted"/>
<sequence>MELLKNMADTLTEYKKSVAHILSDEPVPLLVTGLSHIH</sequence>
<comment type="caution">
    <text evidence="1">The sequence shown here is derived from an EMBL/GenBank/DDBJ whole genome shotgun (WGS) entry which is preliminary data.</text>
</comment>
<name>K1S3K3_9ZZZZ</name>
<dbReference type="EMBL" id="AJWZ01009131">
    <property type="protein sequence ID" value="EKC52183.1"/>
    <property type="molecule type" value="Genomic_DNA"/>
</dbReference>
<evidence type="ECO:0000313" key="1">
    <source>
        <dbReference type="EMBL" id="EKC52183.1"/>
    </source>
</evidence>
<organism evidence="1">
    <name type="scientific">human gut metagenome</name>
    <dbReference type="NCBI Taxonomy" id="408170"/>
    <lineage>
        <taxon>unclassified sequences</taxon>
        <taxon>metagenomes</taxon>
        <taxon>organismal metagenomes</taxon>
    </lineage>
</organism>
<reference evidence="1" key="1">
    <citation type="journal article" date="2013" name="Environ. Microbiol.">
        <title>Microbiota from the distal guts of lean and obese adolescents exhibit partial functional redundancy besides clear differences in community structure.</title>
        <authorList>
            <person name="Ferrer M."/>
            <person name="Ruiz A."/>
            <person name="Lanza F."/>
            <person name="Haange S.B."/>
            <person name="Oberbach A."/>
            <person name="Till H."/>
            <person name="Bargiela R."/>
            <person name="Campoy C."/>
            <person name="Segura M.T."/>
            <person name="Richter M."/>
            <person name="von Bergen M."/>
            <person name="Seifert J."/>
            <person name="Suarez A."/>
        </authorList>
    </citation>
    <scope>NUCLEOTIDE SEQUENCE</scope>
</reference>
<accession>K1S3K3</accession>
<gene>
    <name evidence="1" type="ORF">OBE_13218</name>
</gene>